<dbReference type="Proteomes" id="UP000298416">
    <property type="component" value="Unassembled WGS sequence"/>
</dbReference>
<dbReference type="InterPro" id="IPR019378">
    <property type="entry name" value="GDP-Fuc_O-FucTrfase"/>
</dbReference>
<feature type="transmembrane region" description="Helical" evidence="14">
    <location>
        <begin position="20"/>
        <end position="41"/>
    </location>
</feature>
<keyword evidence="12" id="KW-0119">Carbohydrate metabolism</keyword>
<reference evidence="15" key="1">
    <citation type="submission" date="2018-01" db="EMBL/GenBank/DDBJ databases">
        <authorList>
            <person name="Mao J.F."/>
        </authorList>
    </citation>
    <scope>NUCLEOTIDE SEQUENCE</scope>
    <source>
        <strain evidence="15">Huo1</strain>
        <tissue evidence="15">Leaf</tissue>
    </source>
</reference>
<dbReference type="GO" id="GO:0005737">
    <property type="term" value="C:cytoplasm"/>
    <property type="evidence" value="ECO:0007669"/>
    <property type="project" value="TreeGrafter"/>
</dbReference>
<keyword evidence="8 14" id="KW-1133">Transmembrane helix</keyword>
<dbReference type="EMBL" id="PNBA02000020">
    <property type="protein sequence ID" value="KAG6390110.1"/>
    <property type="molecule type" value="Genomic_DNA"/>
</dbReference>
<accession>A0A8X8W8Q7</accession>
<name>A0A8X8W8Q7_SALSN</name>
<evidence type="ECO:0000256" key="13">
    <source>
        <dbReference type="ARBA" id="ARBA00030350"/>
    </source>
</evidence>
<evidence type="ECO:0000256" key="7">
    <source>
        <dbReference type="ARBA" id="ARBA00022968"/>
    </source>
</evidence>
<protein>
    <recommendedName>
        <fullName evidence="13">O-fucosyltransferase family protein</fullName>
    </recommendedName>
</protein>
<evidence type="ECO:0000256" key="8">
    <source>
        <dbReference type="ARBA" id="ARBA00022989"/>
    </source>
</evidence>
<dbReference type="InterPro" id="IPR024709">
    <property type="entry name" value="FucosylTrfase_pln"/>
</dbReference>
<dbReference type="PANTHER" id="PTHR31741:SF15">
    <property type="entry name" value="O-FUCOSYLTRANSFERASE 38"/>
    <property type="match status" value="1"/>
</dbReference>
<evidence type="ECO:0000313" key="16">
    <source>
        <dbReference type="Proteomes" id="UP000298416"/>
    </source>
</evidence>
<evidence type="ECO:0000256" key="6">
    <source>
        <dbReference type="ARBA" id="ARBA00022692"/>
    </source>
</evidence>
<keyword evidence="7" id="KW-0735">Signal-anchor</keyword>
<proteinExistence type="inferred from homology"/>
<dbReference type="GO" id="GO:0006004">
    <property type="term" value="P:fucose metabolic process"/>
    <property type="evidence" value="ECO:0007669"/>
    <property type="project" value="UniProtKB-KW"/>
</dbReference>
<dbReference type="GO" id="GO:0016757">
    <property type="term" value="F:glycosyltransferase activity"/>
    <property type="evidence" value="ECO:0007669"/>
    <property type="project" value="UniProtKB-KW"/>
</dbReference>
<keyword evidence="10" id="KW-0325">Glycoprotein</keyword>
<evidence type="ECO:0000256" key="14">
    <source>
        <dbReference type="SAM" id="Phobius"/>
    </source>
</evidence>
<dbReference type="Pfam" id="PF10250">
    <property type="entry name" value="O-FucT"/>
    <property type="match status" value="1"/>
</dbReference>
<dbReference type="GO" id="GO:0016020">
    <property type="term" value="C:membrane"/>
    <property type="evidence" value="ECO:0007669"/>
    <property type="project" value="UniProtKB-SubCell"/>
</dbReference>
<dbReference type="AlphaFoldDB" id="A0A8X8W8Q7"/>
<keyword evidence="5" id="KW-0808">Transferase</keyword>
<keyword evidence="16" id="KW-1185">Reference proteome</keyword>
<evidence type="ECO:0000256" key="12">
    <source>
        <dbReference type="ARBA" id="ARBA00023277"/>
    </source>
</evidence>
<keyword evidence="4" id="KW-0328">Glycosyltransferase</keyword>
<comment type="caution">
    <text evidence="15">The sequence shown here is derived from an EMBL/GenBank/DDBJ whole genome shotgun (WGS) entry which is preliminary data.</text>
</comment>
<evidence type="ECO:0000313" key="15">
    <source>
        <dbReference type="EMBL" id="KAG6390110.1"/>
    </source>
</evidence>
<evidence type="ECO:0000256" key="9">
    <source>
        <dbReference type="ARBA" id="ARBA00023136"/>
    </source>
</evidence>
<evidence type="ECO:0000256" key="3">
    <source>
        <dbReference type="ARBA" id="ARBA00007737"/>
    </source>
</evidence>
<evidence type="ECO:0000256" key="5">
    <source>
        <dbReference type="ARBA" id="ARBA00022679"/>
    </source>
</evidence>
<gene>
    <name evidence="15" type="ORF">SASPL_151592</name>
</gene>
<evidence type="ECO:0000256" key="1">
    <source>
        <dbReference type="ARBA" id="ARBA00004606"/>
    </source>
</evidence>
<dbReference type="FunFam" id="3.40.50.11350:FF:000011">
    <property type="entry name" value="O-fucosyltransferase 28"/>
    <property type="match status" value="1"/>
</dbReference>
<evidence type="ECO:0000256" key="10">
    <source>
        <dbReference type="ARBA" id="ARBA00023180"/>
    </source>
</evidence>
<dbReference type="GO" id="GO:0005634">
    <property type="term" value="C:nucleus"/>
    <property type="evidence" value="ECO:0007669"/>
    <property type="project" value="TreeGrafter"/>
</dbReference>
<comment type="similarity">
    <text evidence="3">Belongs to the glycosyltransferase GT106 family.</text>
</comment>
<sequence length="582" mass="66948">MVNRRGRRHLPLSRHRKSSFFSITLYVILIFSLSIFTFLLYSSDVLQEDNKVPLLRVEKPKINKVMSSVAGALLLDDQLWKTPSGLGLRQCVKRTSRYRATPVSDHYITVKSNGGLNQMRTGIADMVAVARIMNATLVIPQLDKSSFWQDSSTFSNIFDEAHFIKSLENDVRIVNKLPKELESLPRARKHFTSWGGLGYYEEMTTLWKEYQASYFIIHVAKSDSRLANNDLPLDIQRLRCRALYHALRFSPSIESLGKKLVERLRSRAQRYIALHLRYEKDMLSFTGCTYGLTAAESEELRTMREKTSHWKVKNINPTEQRDAGLCPLTPKEVGIFLKALGYPPSTLIYIAAGEIYGGDSHLSELTSRFPNIVSKEMLATTKELKDFSNHASQTAALDYIISIESDIFVPSHSGNMARAVEGHRRFLGHRKTITPDRKSLVQLFDQMEGGQLEESSLSLPVMQLHRQSKLRIGDCKVCFWHLQVRWTSEERKQPFWNQGQSTTAAGGILLPKSISRMHMQIIRWKLRRSQCRPSYRPSREVGQCRISVERGGVRRRRNGAKMELLGCFSRWRRKRNFIFKTN</sequence>
<evidence type="ECO:0000256" key="11">
    <source>
        <dbReference type="ARBA" id="ARBA00023253"/>
    </source>
</evidence>
<evidence type="ECO:0000256" key="2">
    <source>
        <dbReference type="ARBA" id="ARBA00004881"/>
    </source>
</evidence>
<comment type="pathway">
    <text evidence="2">Glycan metabolism.</text>
</comment>
<keyword evidence="9 14" id="KW-0472">Membrane</keyword>
<organism evidence="15">
    <name type="scientific">Salvia splendens</name>
    <name type="common">Scarlet sage</name>
    <dbReference type="NCBI Taxonomy" id="180675"/>
    <lineage>
        <taxon>Eukaryota</taxon>
        <taxon>Viridiplantae</taxon>
        <taxon>Streptophyta</taxon>
        <taxon>Embryophyta</taxon>
        <taxon>Tracheophyta</taxon>
        <taxon>Spermatophyta</taxon>
        <taxon>Magnoliopsida</taxon>
        <taxon>eudicotyledons</taxon>
        <taxon>Gunneridae</taxon>
        <taxon>Pentapetalae</taxon>
        <taxon>asterids</taxon>
        <taxon>lamiids</taxon>
        <taxon>Lamiales</taxon>
        <taxon>Lamiaceae</taxon>
        <taxon>Nepetoideae</taxon>
        <taxon>Mentheae</taxon>
        <taxon>Salviinae</taxon>
        <taxon>Salvia</taxon>
        <taxon>Salvia subgen. Calosphace</taxon>
        <taxon>core Calosphace</taxon>
    </lineage>
</organism>
<keyword evidence="6 14" id="KW-0812">Transmembrane</keyword>
<reference evidence="15" key="2">
    <citation type="submission" date="2020-08" db="EMBL/GenBank/DDBJ databases">
        <title>Plant Genome Project.</title>
        <authorList>
            <person name="Zhang R.-G."/>
        </authorList>
    </citation>
    <scope>NUCLEOTIDE SEQUENCE</scope>
    <source>
        <strain evidence="15">Huo1</strain>
        <tissue evidence="15">Leaf</tissue>
    </source>
</reference>
<comment type="subcellular location">
    <subcellularLocation>
        <location evidence="1">Membrane</location>
        <topology evidence="1">Single-pass type II membrane protein</topology>
    </subcellularLocation>
</comment>
<dbReference type="PANTHER" id="PTHR31741">
    <property type="entry name" value="OS02G0726500 PROTEIN-RELATED"/>
    <property type="match status" value="1"/>
</dbReference>
<dbReference type="CDD" id="cd11299">
    <property type="entry name" value="O-FucT_plant"/>
    <property type="match status" value="1"/>
</dbReference>
<evidence type="ECO:0000256" key="4">
    <source>
        <dbReference type="ARBA" id="ARBA00022676"/>
    </source>
</evidence>
<keyword evidence="11" id="KW-0294">Fucose metabolism</keyword>